<reference evidence="1" key="1">
    <citation type="submission" date="2016-11" db="EMBL/GenBank/DDBJ databases">
        <title>The genome sequence of Colletotrichum cuscutae.</title>
        <authorList>
            <person name="Baroncelli R."/>
        </authorList>
    </citation>
    <scope>NUCLEOTIDE SEQUENCE</scope>
    <source>
        <strain evidence="1">IMI 304802</strain>
    </source>
</reference>
<evidence type="ECO:0000313" key="1">
    <source>
        <dbReference type="EMBL" id="KAK1473340.1"/>
    </source>
</evidence>
<proteinExistence type="predicted"/>
<keyword evidence="2" id="KW-1185">Reference proteome</keyword>
<evidence type="ECO:0000313" key="2">
    <source>
        <dbReference type="Proteomes" id="UP001239213"/>
    </source>
</evidence>
<dbReference type="EMBL" id="MPDP01000171">
    <property type="protein sequence ID" value="KAK1473340.1"/>
    <property type="molecule type" value="Genomic_DNA"/>
</dbReference>
<organism evidence="1 2">
    <name type="scientific">Colletotrichum cuscutae</name>
    <dbReference type="NCBI Taxonomy" id="1209917"/>
    <lineage>
        <taxon>Eukaryota</taxon>
        <taxon>Fungi</taxon>
        <taxon>Dikarya</taxon>
        <taxon>Ascomycota</taxon>
        <taxon>Pezizomycotina</taxon>
        <taxon>Sordariomycetes</taxon>
        <taxon>Hypocreomycetidae</taxon>
        <taxon>Glomerellales</taxon>
        <taxon>Glomerellaceae</taxon>
        <taxon>Colletotrichum</taxon>
        <taxon>Colletotrichum acutatum species complex</taxon>
    </lineage>
</organism>
<accession>A0AAI9V914</accession>
<name>A0AAI9V914_9PEZI</name>
<comment type="caution">
    <text evidence="1">The sequence shown here is derived from an EMBL/GenBank/DDBJ whole genome shotgun (WGS) entry which is preliminary data.</text>
</comment>
<gene>
    <name evidence="1" type="ORF">CCUS01_17165</name>
</gene>
<sequence>MRLIAGTNGVYLGTFGLWIVRIPS</sequence>
<dbReference type="Proteomes" id="UP001239213">
    <property type="component" value="Unassembled WGS sequence"/>
</dbReference>
<dbReference type="AlphaFoldDB" id="A0AAI9V914"/>
<protein>
    <submittedName>
        <fullName evidence="1">Uncharacterized protein</fullName>
    </submittedName>
</protein>